<evidence type="ECO:0000256" key="5">
    <source>
        <dbReference type="ARBA" id="ARBA00013356"/>
    </source>
</evidence>
<dbReference type="GO" id="GO:0004722">
    <property type="term" value="F:protein serine/threonine phosphatase activity"/>
    <property type="evidence" value="ECO:0007669"/>
    <property type="project" value="UniProtKB-EC"/>
</dbReference>
<reference evidence="13 14" key="1">
    <citation type="submission" date="2023-11" db="EMBL/GenBank/DDBJ databases">
        <title>Halocaridina rubra genome assembly.</title>
        <authorList>
            <person name="Smith C."/>
        </authorList>
    </citation>
    <scope>NUCLEOTIDE SEQUENCE [LARGE SCALE GENOMIC DNA]</scope>
    <source>
        <strain evidence="13">EP-1</strain>
        <tissue evidence="13">Whole</tissue>
    </source>
</reference>
<evidence type="ECO:0000313" key="14">
    <source>
        <dbReference type="Proteomes" id="UP001381693"/>
    </source>
</evidence>
<evidence type="ECO:0000256" key="8">
    <source>
        <dbReference type="ARBA" id="ARBA00022801"/>
    </source>
</evidence>
<dbReference type="CDD" id="cd07395">
    <property type="entry name" value="MPP_CSTP1"/>
    <property type="match status" value="1"/>
</dbReference>
<comment type="catalytic activity">
    <reaction evidence="10">
        <text>O-phospho-L-seryl-[protein] + H2O = L-seryl-[protein] + phosphate</text>
        <dbReference type="Rhea" id="RHEA:20629"/>
        <dbReference type="Rhea" id="RHEA-COMP:9863"/>
        <dbReference type="Rhea" id="RHEA-COMP:11604"/>
        <dbReference type="ChEBI" id="CHEBI:15377"/>
        <dbReference type="ChEBI" id="CHEBI:29999"/>
        <dbReference type="ChEBI" id="CHEBI:43474"/>
        <dbReference type="ChEBI" id="CHEBI:83421"/>
        <dbReference type="EC" id="3.1.3.16"/>
    </reaction>
</comment>
<keyword evidence="7" id="KW-0479">Metal-binding</keyword>
<organism evidence="13 14">
    <name type="scientific">Halocaridina rubra</name>
    <name type="common">Hawaiian red shrimp</name>
    <dbReference type="NCBI Taxonomy" id="373956"/>
    <lineage>
        <taxon>Eukaryota</taxon>
        <taxon>Metazoa</taxon>
        <taxon>Ecdysozoa</taxon>
        <taxon>Arthropoda</taxon>
        <taxon>Crustacea</taxon>
        <taxon>Multicrustacea</taxon>
        <taxon>Malacostraca</taxon>
        <taxon>Eumalacostraca</taxon>
        <taxon>Eucarida</taxon>
        <taxon>Decapoda</taxon>
        <taxon>Pleocyemata</taxon>
        <taxon>Caridea</taxon>
        <taxon>Atyoidea</taxon>
        <taxon>Atyidae</taxon>
        <taxon>Halocaridina</taxon>
    </lineage>
</organism>
<dbReference type="AlphaFoldDB" id="A0AAN8WU09"/>
<name>A0AAN8WU09_HALRR</name>
<comment type="caution">
    <text evidence="13">The sequence shown here is derived from an EMBL/GenBank/DDBJ whole genome shotgun (WGS) entry which is preliminary data.</text>
</comment>
<sequence length="353" mass="40578">TVQFHCWYFFWALTMEEKNFLVLAQNRKFLPYYGESQKKWEEPFFFIQAADTQYGMHASYKLKNLDLGWEEEIAWSKQLVKDINAMYPKPKFLVVCGDLTDAFPDSHPDLRKRQVKDFKKVFAGLDIPLVCVCGNHDVGNTPTPSTVAGYKKDFGDDYFSFWCGGVFFIVLNSQFYEDASKTAALAAEQEIWLEEQLEIVRNENPQHAVVFQHIPWFISFPEEDKEYFNMEYGLRMEMLERFHSAGIRYIFCGHYHRNAGGFYKDMEQVITSAVGVQLGDTHHGYRLVRVLENRLVHQYFALGTAPTHVHLPSRKPMLPPAAAAAASPARPVWSFTSTATGEVTPTRKPSLAL</sequence>
<evidence type="ECO:0000256" key="7">
    <source>
        <dbReference type="ARBA" id="ARBA00022723"/>
    </source>
</evidence>
<dbReference type="Gene3D" id="3.60.21.10">
    <property type="match status" value="1"/>
</dbReference>
<feature type="non-terminal residue" evidence="13">
    <location>
        <position position="1"/>
    </location>
</feature>
<dbReference type="PANTHER" id="PTHR43143:SF1">
    <property type="entry name" value="SERINE_THREONINE-PROTEIN PHOSPHATASE CPPED1"/>
    <property type="match status" value="1"/>
</dbReference>
<evidence type="ECO:0000256" key="2">
    <source>
        <dbReference type="ARBA" id="ARBA00004496"/>
    </source>
</evidence>
<comment type="subcellular location">
    <subcellularLocation>
        <location evidence="2">Cytoplasm</location>
    </subcellularLocation>
</comment>
<dbReference type="Pfam" id="PF00149">
    <property type="entry name" value="Metallophos"/>
    <property type="match status" value="1"/>
</dbReference>
<dbReference type="Proteomes" id="UP001381693">
    <property type="component" value="Unassembled WGS sequence"/>
</dbReference>
<dbReference type="InterPro" id="IPR051918">
    <property type="entry name" value="STPP_CPPED1"/>
</dbReference>
<keyword evidence="8 13" id="KW-0378">Hydrolase</keyword>
<evidence type="ECO:0000256" key="1">
    <source>
        <dbReference type="ARBA" id="ARBA00001968"/>
    </source>
</evidence>
<protein>
    <recommendedName>
        <fullName evidence="5">Serine/threonine-protein phosphatase CPPED1</fullName>
        <ecNumber evidence="4">3.1.3.16</ecNumber>
    </recommendedName>
    <alternativeName>
        <fullName evidence="9">Calcineurin-like phosphoesterase domain-containing protein 1</fullName>
    </alternativeName>
</protein>
<evidence type="ECO:0000256" key="10">
    <source>
        <dbReference type="ARBA" id="ARBA00047761"/>
    </source>
</evidence>
<dbReference type="EC" id="3.1.3.16" evidence="4"/>
<dbReference type="EMBL" id="JAXCGZ010017258">
    <property type="protein sequence ID" value="KAK7068418.1"/>
    <property type="molecule type" value="Genomic_DNA"/>
</dbReference>
<comment type="similarity">
    <text evidence="3">Belongs to the metallophosphoesterase superfamily. CPPED1 family.</text>
</comment>
<dbReference type="SUPFAM" id="SSF56300">
    <property type="entry name" value="Metallo-dependent phosphatases"/>
    <property type="match status" value="1"/>
</dbReference>
<evidence type="ECO:0000256" key="4">
    <source>
        <dbReference type="ARBA" id="ARBA00013081"/>
    </source>
</evidence>
<dbReference type="InterPro" id="IPR029052">
    <property type="entry name" value="Metallo-depent_PP-like"/>
</dbReference>
<gene>
    <name evidence="13" type="primary">CPPED1_1</name>
    <name evidence="13" type="ORF">SK128_004039</name>
</gene>
<evidence type="ECO:0000256" key="11">
    <source>
        <dbReference type="ARBA" id="ARBA00048336"/>
    </source>
</evidence>
<dbReference type="GO" id="GO:0046872">
    <property type="term" value="F:metal ion binding"/>
    <property type="evidence" value="ECO:0007669"/>
    <property type="project" value="UniProtKB-KW"/>
</dbReference>
<evidence type="ECO:0000256" key="9">
    <source>
        <dbReference type="ARBA" id="ARBA00032900"/>
    </source>
</evidence>
<evidence type="ECO:0000256" key="3">
    <source>
        <dbReference type="ARBA" id="ARBA00010567"/>
    </source>
</evidence>
<dbReference type="InterPro" id="IPR004843">
    <property type="entry name" value="Calcineurin-like_PHP"/>
</dbReference>
<dbReference type="InterPro" id="IPR041867">
    <property type="entry name" value="MPP_CSTP1"/>
</dbReference>
<dbReference type="GO" id="GO:0005737">
    <property type="term" value="C:cytoplasm"/>
    <property type="evidence" value="ECO:0007669"/>
    <property type="project" value="UniProtKB-SubCell"/>
</dbReference>
<comment type="cofactor">
    <cofactor evidence="1">
        <name>a divalent metal cation</name>
        <dbReference type="ChEBI" id="CHEBI:60240"/>
    </cofactor>
</comment>
<keyword evidence="6" id="KW-0963">Cytoplasm</keyword>
<feature type="domain" description="Calcineurin-like phosphoesterase" evidence="12">
    <location>
        <begin position="78"/>
        <end position="257"/>
    </location>
</feature>
<accession>A0AAN8WU09</accession>
<dbReference type="PANTHER" id="PTHR43143">
    <property type="entry name" value="METALLOPHOSPHOESTERASE, CALCINEURIN SUPERFAMILY"/>
    <property type="match status" value="1"/>
</dbReference>
<keyword evidence="14" id="KW-1185">Reference proteome</keyword>
<comment type="catalytic activity">
    <reaction evidence="11">
        <text>O-phospho-L-threonyl-[protein] + H2O = L-threonyl-[protein] + phosphate</text>
        <dbReference type="Rhea" id="RHEA:47004"/>
        <dbReference type="Rhea" id="RHEA-COMP:11060"/>
        <dbReference type="Rhea" id="RHEA-COMP:11605"/>
        <dbReference type="ChEBI" id="CHEBI:15377"/>
        <dbReference type="ChEBI" id="CHEBI:30013"/>
        <dbReference type="ChEBI" id="CHEBI:43474"/>
        <dbReference type="ChEBI" id="CHEBI:61977"/>
        <dbReference type="EC" id="3.1.3.16"/>
    </reaction>
</comment>
<evidence type="ECO:0000256" key="6">
    <source>
        <dbReference type="ARBA" id="ARBA00022490"/>
    </source>
</evidence>
<proteinExistence type="inferred from homology"/>
<evidence type="ECO:0000259" key="12">
    <source>
        <dbReference type="Pfam" id="PF00149"/>
    </source>
</evidence>
<evidence type="ECO:0000313" key="13">
    <source>
        <dbReference type="EMBL" id="KAK7068418.1"/>
    </source>
</evidence>